<reference evidence="8" key="1">
    <citation type="submission" date="2025-08" db="UniProtKB">
        <authorList>
            <consortium name="Ensembl"/>
        </authorList>
    </citation>
    <scope>IDENTIFICATION</scope>
</reference>
<proteinExistence type="predicted"/>
<evidence type="ECO:0000313" key="8">
    <source>
        <dbReference type="Ensembl" id="ENSLLTP00000021011.1"/>
    </source>
</evidence>
<dbReference type="SUPFAM" id="SSF49417">
    <property type="entry name" value="p53-like transcription factors"/>
    <property type="match status" value="1"/>
</dbReference>
<accession>A0A8C5SQF9</accession>
<comment type="subcellular location">
    <subcellularLocation>
        <location evidence="5">Nucleus</location>
    </subcellularLocation>
</comment>
<dbReference type="Gene3D" id="2.60.40.820">
    <property type="entry name" value="Transcription factor, T-box"/>
    <property type="match status" value="1"/>
</dbReference>
<evidence type="ECO:0000256" key="6">
    <source>
        <dbReference type="SAM" id="MobiDB-lite"/>
    </source>
</evidence>
<organism evidence="8 9">
    <name type="scientific">Laticauda laticaudata</name>
    <name type="common">Blue-ringed sea krait</name>
    <name type="synonym">Blue-lipped sea krait</name>
    <dbReference type="NCBI Taxonomy" id="8630"/>
    <lineage>
        <taxon>Eukaryota</taxon>
        <taxon>Metazoa</taxon>
        <taxon>Chordata</taxon>
        <taxon>Craniata</taxon>
        <taxon>Vertebrata</taxon>
        <taxon>Euteleostomi</taxon>
        <taxon>Lepidosauria</taxon>
        <taxon>Squamata</taxon>
        <taxon>Bifurcata</taxon>
        <taxon>Unidentata</taxon>
        <taxon>Episquamata</taxon>
        <taxon>Toxicofera</taxon>
        <taxon>Serpentes</taxon>
        <taxon>Colubroidea</taxon>
        <taxon>Elapidae</taxon>
        <taxon>Laticaudinae</taxon>
        <taxon>Laticauda</taxon>
    </lineage>
</organism>
<dbReference type="Proteomes" id="UP000694406">
    <property type="component" value="Unplaced"/>
</dbReference>
<dbReference type="GO" id="GO:0005634">
    <property type="term" value="C:nucleus"/>
    <property type="evidence" value="ECO:0007669"/>
    <property type="project" value="UniProtKB-SubCell"/>
</dbReference>
<dbReference type="GeneTree" id="ENSGT00940000158728"/>
<dbReference type="Ensembl" id="ENSLLTT00000021788.1">
    <property type="protein sequence ID" value="ENSLLTP00000021011.1"/>
    <property type="gene ID" value="ENSLLTG00000015702.1"/>
</dbReference>
<evidence type="ECO:0000256" key="2">
    <source>
        <dbReference type="ARBA" id="ARBA00023125"/>
    </source>
</evidence>
<dbReference type="PROSITE" id="PS50252">
    <property type="entry name" value="TBOX_3"/>
    <property type="match status" value="1"/>
</dbReference>
<feature type="domain" description="T-box" evidence="7">
    <location>
        <begin position="199"/>
        <end position="222"/>
    </location>
</feature>
<reference evidence="8" key="2">
    <citation type="submission" date="2025-09" db="UniProtKB">
        <authorList>
            <consortium name="Ensembl"/>
        </authorList>
    </citation>
    <scope>IDENTIFICATION</scope>
</reference>
<feature type="region of interest" description="Disordered" evidence="6">
    <location>
        <begin position="59"/>
        <end position="93"/>
    </location>
</feature>
<evidence type="ECO:0000256" key="1">
    <source>
        <dbReference type="ARBA" id="ARBA00023015"/>
    </source>
</evidence>
<keyword evidence="9" id="KW-1185">Reference proteome</keyword>
<comment type="caution">
    <text evidence="5">Lacks conserved residue(s) required for the propagation of feature annotation.</text>
</comment>
<keyword evidence="1" id="KW-0805">Transcription regulation</keyword>
<dbReference type="GO" id="GO:0003700">
    <property type="term" value="F:DNA-binding transcription factor activity"/>
    <property type="evidence" value="ECO:0007669"/>
    <property type="project" value="InterPro"/>
</dbReference>
<dbReference type="AlphaFoldDB" id="A0A8C5SQF9"/>
<dbReference type="GO" id="GO:0045893">
    <property type="term" value="P:positive regulation of DNA-templated transcription"/>
    <property type="evidence" value="ECO:0007669"/>
    <property type="project" value="InterPro"/>
</dbReference>
<evidence type="ECO:0000256" key="3">
    <source>
        <dbReference type="ARBA" id="ARBA00023163"/>
    </source>
</evidence>
<dbReference type="InterPro" id="IPR046360">
    <property type="entry name" value="T-box_DNA-bd"/>
</dbReference>
<name>A0A8C5SQF9_LATLA</name>
<keyword evidence="4 5" id="KW-0539">Nucleus</keyword>
<protein>
    <recommendedName>
        <fullName evidence="7">T-box domain-containing protein</fullName>
    </recommendedName>
</protein>
<evidence type="ECO:0000256" key="5">
    <source>
        <dbReference type="PROSITE-ProRule" id="PRU00201"/>
    </source>
</evidence>
<keyword evidence="3" id="KW-0804">Transcription</keyword>
<evidence type="ECO:0000259" key="7">
    <source>
        <dbReference type="PROSITE" id="PS50252"/>
    </source>
</evidence>
<evidence type="ECO:0000313" key="9">
    <source>
        <dbReference type="Proteomes" id="UP000694406"/>
    </source>
</evidence>
<sequence length="222" mass="23371">LCADAEGNPRRILSKIWVRRASSLNLVEGAGEPRPCLLRCDGDLSSLGPRKLISGLQRLTAGDEVADGGRKSSPGPTEEDVLPPLPPPPARYSLDGLSPERYYLQSPGPQASADLGNQCSLFPYAGAAGSAQSTSMYQAPSGARYPYGSVLTPPGSFSTAASRTPFAAAASTYQYGQGAPPGGLTMPGGAGGLRAQVFLCNRPLWLKFHRHQTEMIITKQGR</sequence>
<keyword evidence="2 5" id="KW-0238">DNA-binding</keyword>
<dbReference type="InterPro" id="IPR036960">
    <property type="entry name" value="T-box_sf"/>
</dbReference>
<evidence type="ECO:0000256" key="4">
    <source>
        <dbReference type="ARBA" id="ARBA00023242"/>
    </source>
</evidence>
<dbReference type="GO" id="GO:0003677">
    <property type="term" value="F:DNA binding"/>
    <property type="evidence" value="ECO:0007669"/>
    <property type="project" value="UniProtKB-UniRule"/>
</dbReference>
<dbReference type="InterPro" id="IPR008967">
    <property type="entry name" value="p53-like_TF_DNA-bd_sf"/>
</dbReference>